<reference evidence="3 4" key="1">
    <citation type="submission" date="2016-01" db="EMBL/GenBank/DDBJ databases">
        <authorList>
            <person name="Oliw E.H."/>
        </authorList>
    </citation>
    <scope>NUCLEOTIDE SEQUENCE [LARGE SCALE GENOMIC DNA]</scope>
    <source>
        <strain evidence="3">LMG 27134</strain>
    </source>
</reference>
<dbReference type="EMBL" id="FCOK02000083">
    <property type="protein sequence ID" value="SAL67265.1"/>
    <property type="molecule type" value="Genomic_DNA"/>
</dbReference>
<evidence type="ECO:0000313" key="4">
    <source>
        <dbReference type="Proteomes" id="UP000054683"/>
    </source>
</evidence>
<organism evidence="3 4">
    <name type="scientific">Caballeronia udeis</name>
    <dbReference type="NCBI Taxonomy" id="1232866"/>
    <lineage>
        <taxon>Bacteria</taxon>
        <taxon>Pseudomonadati</taxon>
        <taxon>Pseudomonadota</taxon>
        <taxon>Betaproteobacteria</taxon>
        <taxon>Burkholderiales</taxon>
        <taxon>Burkholderiaceae</taxon>
        <taxon>Caballeronia</taxon>
    </lineage>
</organism>
<evidence type="ECO:0000256" key="2">
    <source>
        <dbReference type="ARBA" id="ARBA00022704"/>
    </source>
</evidence>
<dbReference type="InterPro" id="IPR036331">
    <property type="entry name" value="Chagasin-like_sf"/>
</dbReference>
<evidence type="ECO:0000256" key="1">
    <source>
        <dbReference type="ARBA" id="ARBA00022690"/>
    </source>
</evidence>
<evidence type="ECO:0008006" key="5">
    <source>
        <dbReference type="Google" id="ProtNLM"/>
    </source>
</evidence>
<accession>A0A158JF34</accession>
<dbReference type="SUPFAM" id="SSF141066">
    <property type="entry name" value="ICP-like"/>
    <property type="match status" value="1"/>
</dbReference>
<dbReference type="Proteomes" id="UP000054683">
    <property type="component" value="Unassembled WGS sequence"/>
</dbReference>
<keyword evidence="1" id="KW-0646">Protease inhibitor</keyword>
<name>A0A158JF34_9BURK</name>
<protein>
    <recommendedName>
        <fullName evidence="5">Proteinase inhibitor I42 chagasin domain-containing protein</fullName>
    </recommendedName>
</protein>
<dbReference type="Gene3D" id="2.60.40.2020">
    <property type="match status" value="1"/>
</dbReference>
<proteinExistence type="predicted"/>
<dbReference type="GO" id="GO:0004869">
    <property type="term" value="F:cysteine-type endopeptidase inhibitor activity"/>
    <property type="evidence" value="ECO:0007669"/>
    <property type="project" value="UniProtKB-KW"/>
</dbReference>
<sequence>MKYFPEPRLSQLRLVCAIAWLLITTISYSQTAAVLITRSNQSALVVRLHVGQALTIYTAPAPVTAYHWNFEELANTVVRPVGSPHFVHAGEDAPGIPQRTAFDFLAQSRGGVVLQFHRYIGATFASGRTIDSFAVHVTVD</sequence>
<evidence type="ECO:0000313" key="3">
    <source>
        <dbReference type="EMBL" id="SAL67265.1"/>
    </source>
</evidence>
<keyword evidence="2" id="KW-0789">Thiol protease inhibitor</keyword>
<gene>
    <name evidence="3" type="ORF">AWB69_07696</name>
</gene>
<dbReference type="AlphaFoldDB" id="A0A158JF34"/>